<reference evidence="3" key="1">
    <citation type="journal article" date="2015" name="Proc. Natl. Acad. Sci. U.S.A.">
        <title>Genome sequencing of adzuki bean (Vigna angularis) provides insight into high starch and low fat accumulation and domestication.</title>
        <authorList>
            <person name="Yang K."/>
            <person name="Tian Z."/>
            <person name="Chen C."/>
            <person name="Luo L."/>
            <person name="Zhao B."/>
            <person name="Wang Z."/>
            <person name="Yu L."/>
            <person name="Li Y."/>
            <person name="Sun Y."/>
            <person name="Li W."/>
            <person name="Chen Y."/>
            <person name="Li Y."/>
            <person name="Zhang Y."/>
            <person name="Ai D."/>
            <person name="Zhao J."/>
            <person name="Shang C."/>
            <person name="Ma Y."/>
            <person name="Wu B."/>
            <person name="Wang M."/>
            <person name="Gao L."/>
            <person name="Sun D."/>
            <person name="Zhang P."/>
            <person name="Guo F."/>
            <person name="Wang W."/>
            <person name="Li Y."/>
            <person name="Wang J."/>
            <person name="Varshney R.K."/>
            <person name="Wang J."/>
            <person name="Ling H.Q."/>
            <person name="Wan P."/>
        </authorList>
    </citation>
    <scope>NUCLEOTIDE SEQUENCE</scope>
    <source>
        <strain evidence="3">cv. Jingnong 6</strain>
    </source>
</reference>
<dbReference type="Proteomes" id="UP000053144">
    <property type="component" value="Chromosome 7"/>
</dbReference>
<protein>
    <submittedName>
        <fullName evidence="2">Uncharacterized protein</fullName>
    </submittedName>
</protein>
<dbReference type="AlphaFoldDB" id="A0A0L9V019"/>
<feature type="region of interest" description="Disordered" evidence="1">
    <location>
        <begin position="165"/>
        <end position="196"/>
    </location>
</feature>
<organism evidence="2 3">
    <name type="scientific">Phaseolus angularis</name>
    <name type="common">Azuki bean</name>
    <name type="synonym">Vigna angularis</name>
    <dbReference type="NCBI Taxonomy" id="3914"/>
    <lineage>
        <taxon>Eukaryota</taxon>
        <taxon>Viridiplantae</taxon>
        <taxon>Streptophyta</taxon>
        <taxon>Embryophyta</taxon>
        <taxon>Tracheophyta</taxon>
        <taxon>Spermatophyta</taxon>
        <taxon>Magnoliopsida</taxon>
        <taxon>eudicotyledons</taxon>
        <taxon>Gunneridae</taxon>
        <taxon>Pentapetalae</taxon>
        <taxon>rosids</taxon>
        <taxon>fabids</taxon>
        <taxon>Fabales</taxon>
        <taxon>Fabaceae</taxon>
        <taxon>Papilionoideae</taxon>
        <taxon>50 kb inversion clade</taxon>
        <taxon>NPAAA clade</taxon>
        <taxon>indigoferoid/millettioid clade</taxon>
        <taxon>Phaseoleae</taxon>
        <taxon>Vigna</taxon>
    </lineage>
</organism>
<accession>A0A0L9V019</accession>
<evidence type="ECO:0000256" key="1">
    <source>
        <dbReference type="SAM" id="MobiDB-lite"/>
    </source>
</evidence>
<name>A0A0L9V019_PHAAN</name>
<evidence type="ECO:0000313" key="2">
    <source>
        <dbReference type="EMBL" id="KOM48192.1"/>
    </source>
</evidence>
<feature type="region of interest" description="Disordered" evidence="1">
    <location>
        <begin position="218"/>
        <end position="253"/>
    </location>
</feature>
<proteinExistence type="predicted"/>
<sequence length="285" mass="32584">MWLRLEHEWKMECTRVCVDNEHEAWDISLLVVPSKSWFYLRIDHGDSSNILEDSDAPNEVVIHVHFVRAWDGKPRTWPTVIGYDWAPYEVRQISSSFYSRCPFKDLAGHVFLVKAAKDASHFKLAICQMTERVCHGRENYVSDFFYAYATMFKDLKRGGDLKKTISEQTSSRAPLTAIAPKTTTPTQRTHPPPTVLDVPTANFARSFPSAAKKVMEAIHLSSDPTQKRKNRSKPVREPSTLSKHSKRALPDDPPLFGPLDTISWVAKRIHFDLFAKEKDLVKGMT</sequence>
<dbReference type="EMBL" id="CM003377">
    <property type="protein sequence ID" value="KOM48192.1"/>
    <property type="molecule type" value="Genomic_DNA"/>
</dbReference>
<dbReference type="Gramene" id="KOM48192">
    <property type="protein sequence ID" value="KOM48192"/>
    <property type="gene ID" value="LR48_Vigan07g189600"/>
</dbReference>
<feature type="compositionally biased region" description="Low complexity" evidence="1">
    <location>
        <begin position="180"/>
        <end position="189"/>
    </location>
</feature>
<evidence type="ECO:0000313" key="3">
    <source>
        <dbReference type="Proteomes" id="UP000053144"/>
    </source>
</evidence>
<gene>
    <name evidence="2" type="ORF">LR48_Vigan07g189600</name>
</gene>